<feature type="transmembrane region" description="Helical" evidence="1">
    <location>
        <begin position="33"/>
        <end position="50"/>
    </location>
</feature>
<dbReference type="InterPro" id="IPR007563">
    <property type="entry name" value="DUF554"/>
</dbReference>
<dbReference type="PANTHER" id="PTHR36111:SF2">
    <property type="entry name" value="INNER MEMBRANE PROTEIN"/>
    <property type="match status" value="1"/>
</dbReference>
<reference evidence="2 3" key="1">
    <citation type="submission" date="2019-04" db="EMBL/GenBank/DDBJ databases">
        <title>Cohnella sp. nov., isolated from soil.</title>
        <authorList>
            <person name="Kim W."/>
        </authorList>
    </citation>
    <scope>NUCLEOTIDE SEQUENCE [LARGE SCALE GENOMIC DNA]</scope>
    <source>
        <strain evidence="2 3">CAU 1483</strain>
    </source>
</reference>
<name>A0A4U0FA89_9BACL</name>
<keyword evidence="1" id="KW-0812">Transmembrane</keyword>
<accession>A0A4U0FA89</accession>
<dbReference type="Pfam" id="PF04474">
    <property type="entry name" value="DUF554"/>
    <property type="match status" value="1"/>
</dbReference>
<evidence type="ECO:0000256" key="1">
    <source>
        <dbReference type="SAM" id="Phobius"/>
    </source>
</evidence>
<protein>
    <submittedName>
        <fullName evidence="2">DUF554 domain-containing protein</fullName>
    </submittedName>
</protein>
<evidence type="ECO:0000313" key="2">
    <source>
        <dbReference type="EMBL" id="TJY41551.1"/>
    </source>
</evidence>
<feature type="transmembrane region" description="Helical" evidence="1">
    <location>
        <begin position="6"/>
        <end position="26"/>
    </location>
</feature>
<dbReference type="AlphaFoldDB" id="A0A4U0FA89"/>
<comment type="caution">
    <text evidence="2">The sequence shown here is derived from an EMBL/GenBank/DDBJ whole genome shotgun (WGS) entry which is preliminary data.</text>
</comment>
<keyword evidence="3" id="KW-1185">Reference proteome</keyword>
<gene>
    <name evidence="2" type="ORF">E5161_14230</name>
</gene>
<dbReference type="PANTHER" id="PTHR36111">
    <property type="entry name" value="INNER MEMBRANE PROTEIN-RELATED"/>
    <property type="match status" value="1"/>
</dbReference>
<dbReference type="OrthoDB" id="9797976at2"/>
<dbReference type="EMBL" id="SUPK01000006">
    <property type="protein sequence ID" value="TJY41551.1"/>
    <property type="molecule type" value="Genomic_DNA"/>
</dbReference>
<feature type="transmembrane region" description="Helical" evidence="1">
    <location>
        <begin position="56"/>
        <end position="73"/>
    </location>
</feature>
<keyword evidence="1" id="KW-1133">Transmembrane helix</keyword>
<organism evidence="2 3">
    <name type="scientific">Cohnella pontilimi</name>
    <dbReference type="NCBI Taxonomy" id="2564100"/>
    <lineage>
        <taxon>Bacteria</taxon>
        <taxon>Bacillati</taxon>
        <taxon>Bacillota</taxon>
        <taxon>Bacilli</taxon>
        <taxon>Bacillales</taxon>
        <taxon>Paenibacillaceae</taxon>
        <taxon>Cohnella</taxon>
    </lineage>
</organism>
<sequence>MALWGTIVNAVAIIAGSILGRIFPSIPDRIHKTVMQGLGMAIVILGITMAIKTENFLILIISLVLGGVSGELLKVEYRLQQFGGWLEQRVGGAGKESGTRNIAEGFVTATLVYCVGAMAILGSLESGANLGGLFSF</sequence>
<evidence type="ECO:0000313" key="3">
    <source>
        <dbReference type="Proteomes" id="UP000309673"/>
    </source>
</evidence>
<proteinExistence type="predicted"/>
<dbReference type="Proteomes" id="UP000309673">
    <property type="component" value="Unassembled WGS sequence"/>
</dbReference>
<dbReference type="RefSeq" id="WP_136778471.1">
    <property type="nucleotide sequence ID" value="NZ_SUPK01000006.1"/>
</dbReference>
<feature type="transmembrane region" description="Helical" evidence="1">
    <location>
        <begin position="105"/>
        <end position="124"/>
    </location>
</feature>
<keyword evidence="1" id="KW-0472">Membrane</keyword>